<dbReference type="EMBL" id="UINC01061176">
    <property type="protein sequence ID" value="SVB86471.1"/>
    <property type="molecule type" value="Genomic_DNA"/>
</dbReference>
<evidence type="ECO:0000313" key="1">
    <source>
        <dbReference type="EMBL" id="SVB86471.1"/>
    </source>
</evidence>
<protein>
    <submittedName>
        <fullName evidence="1">Uncharacterized protein</fullName>
    </submittedName>
</protein>
<feature type="non-terminal residue" evidence="1">
    <location>
        <position position="165"/>
    </location>
</feature>
<dbReference type="UniPathway" id="UPA00094"/>
<gene>
    <name evidence="1" type="ORF">METZ01_LOCUS239325</name>
</gene>
<dbReference type="Gene3D" id="3.10.129.10">
    <property type="entry name" value="Hotdog Thioesterase"/>
    <property type="match status" value="1"/>
</dbReference>
<dbReference type="InterPro" id="IPR029069">
    <property type="entry name" value="HotDog_dom_sf"/>
</dbReference>
<dbReference type="PANTHER" id="PTHR30272:SF8">
    <property type="entry name" value="3-HYDROXYDECANOYL-[ACYL-CARRIER-PROTEIN] DEHYDRATASE"/>
    <property type="match status" value="1"/>
</dbReference>
<dbReference type="PANTHER" id="PTHR30272">
    <property type="entry name" value="3-HYDROXYACYL-[ACYL-CARRIER-PROTEIN] DEHYDRATASE"/>
    <property type="match status" value="1"/>
</dbReference>
<dbReference type="SUPFAM" id="SSF54637">
    <property type="entry name" value="Thioesterase/thiol ester dehydrase-isomerase"/>
    <property type="match status" value="1"/>
</dbReference>
<proteinExistence type="predicted"/>
<dbReference type="AlphaFoldDB" id="A0A382HJ10"/>
<dbReference type="GO" id="GO:0006633">
    <property type="term" value="P:fatty acid biosynthetic process"/>
    <property type="evidence" value="ECO:0007669"/>
    <property type="project" value="UniProtKB-UniPathway"/>
</dbReference>
<dbReference type="InterPro" id="IPR013114">
    <property type="entry name" value="FabA_FabZ"/>
</dbReference>
<sequence length="165" mass="18471">MRYAEFLERDHFDYEELLGLSQGNLVEDPPEEFIRLPAPPMLMLSRVVELERRGPRGRIVGEQDINVADWFFHSHFRSDPVQPGCLGVDAIWQLVGLFTGACGAPGSGRALGCKEVEFAGQIRPYNKVVRYEVDIRRFSQLKESGSAVSIGTGKGFVDGEHIYTV</sequence>
<name>A0A382HJ10_9ZZZZ</name>
<accession>A0A382HJ10</accession>
<organism evidence="1">
    <name type="scientific">marine metagenome</name>
    <dbReference type="NCBI Taxonomy" id="408172"/>
    <lineage>
        <taxon>unclassified sequences</taxon>
        <taxon>metagenomes</taxon>
        <taxon>ecological metagenomes</taxon>
    </lineage>
</organism>
<feature type="non-terminal residue" evidence="1">
    <location>
        <position position="1"/>
    </location>
</feature>
<dbReference type="Pfam" id="PF07977">
    <property type="entry name" value="FabA"/>
    <property type="match status" value="1"/>
</dbReference>
<dbReference type="NCBIfam" id="NF003509">
    <property type="entry name" value="PRK05174.1"/>
    <property type="match status" value="1"/>
</dbReference>
<reference evidence="1" key="1">
    <citation type="submission" date="2018-05" db="EMBL/GenBank/DDBJ databases">
        <authorList>
            <person name="Lanie J.A."/>
            <person name="Ng W.-L."/>
            <person name="Kazmierczak K.M."/>
            <person name="Andrzejewski T.M."/>
            <person name="Davidsen T.M."/>
            <person name="Wayne K.J."/>
            <person name="Tettelin H."/>
            <person name="Glass J.I."/>
            <person name="Rusch D."/>
            <person name="Podicherti R."/>
            <person name="Tsui H.-C.T."/>
            <person name="Winkler M.E."/>
        </authorList>
    </citation>
    <scope>NUCLEOTIDE SEQUENCE</scope>
</reference>